<evidence type="ECO:0000313" key="3">
    <source>
        <dbReference type="EMBL" id="BDZ47093.1"/>
    </source>
</evidence>
<organism evidence="3 4">
    <name type="scientific">Naasia aerilata</name>
    <dbReference type="NCBI Taxonomy" id="1162966"/>
    <lineage>
        <taxon>Bacteria</taxon>
        <taxon>Bacillati</taxon>
        <taxon>Actinomycetota</taxon>
        <taxon>Actinomycetes</taxon>
        <taxon>Micrococcales</taxon>
        <taxon>Microbacteriaceae</taxon>
        <taxon>Naasia</taxon>
    </lineage>
</organism>
<dbReference type="SUPFAM" id="SSF51658">
    <property type="entry name" value="Xylose isomerase-like"/>
    <property type="match status" value="1"/>
</dbReference>
<dbReference type="PANTHER" id="PTHR12110:SF41">
    <property type="entry name" value="INOSOSE DEHYDRATASE"/>
    <property type="match status" value="1"/>
</dbReference>
<dbReference type="Proteomes" id="UP001321498">
    <property type="component" value="Chromosome"/>
</dbReference>
<dbReference type="InterPro" id="IPR050312">
    <property type="entry name" value="IolE/XylAMocC-like"/>
</dbReference>
<evidence type="ECO:0000259" key="2">
    <source>
        <dbReference type="Pfam" id="PF01261"/>
    </source>
</evidence>
<gene>
    <name evidence="3" type="ORF">GCM10025866_30020</name>
</gene>
<dbReference type="InterPro" id="IPR036237">
    <property type="entry name" value="Xyl_isomerase-like_sf"/>
</dbReference>
<sequence>MSSEALSVQLYSVREALGTDLRSALERIADIGFRQVELFGFTGRAEEYASLLPQLGLTAPTAHADLLGEDSSSVFAAARRIGVGTVILPFVDPERWNERADVEALADALSALAGPAADAGLKVGYHNHWFEFADFGGATALEVFADRLDPAVVLELDTYWTAVGGVDPVALLGRLGGRVRALHIKDGPATRDTTQQQPAGQGTLDVPAILAAAPDALRVVEFDDYAGDVFDGLRASVDYLVNKGEAL</sequence>
<dbReference type="Pfam" id="PF01261">
    <property type="entry name" value="AP_endonuc_2"/>
    <property type="match status" value="1"/>
</dbReference>
<dbReference type="InterPro" id="IPR013022">
    <property type="entry name" value="Xyl_isomerase-like_TIM-brl"/>
</dbReference>
<dbReference type="GO" id="GO:0016853">
    <property type="term" value="F:isomerase activity"/>
    <property type="evidence" value="ECO:0007669"/>
    <property type="project" value="UniProtKB-KW"/>
</dbReference>
<keyword evidence="4" id="KW-1185">Reference proteome</keyword>
<feature type="domain" description="Xylose isomerase-like TIM barrel" evidence="2">
    <location>
        <begin position="27"/>
        <end position="212"/>
    </location>
</feature>
<dbReference type="Gene3D" id="3.20.20.150">
    <property type="entry name" value="Divalent-metal-dependent TIM barrel enzymes"/>
    <property type="match status" value="1"/>
</dbReference>
<dbReference type="RefSeq" id="WP_286277043.1">
    <property type="nucleotide sequence ID" value="NZ_AP027731.1"/>
</dbReference>
<reference evidence="4" key="1">
    <citation type="journal article" date="2019" name="Int. J. Syst. Evol. Microbiol.">
        <title>The Global Catalogue of Microorganisms (GCM) 10K type strain sequencing project: providing services to taxonomists for standard genome sequencing and annotation.</title>
        <authorList>
            <consortium name="The Broad Institute Genomics Platform"/>
            <consortium name="The Broad Institute Genome Sequencing Center for Infectious Disease"/>
            <person name="Wu L."/>
            <person name="Ma J."/>
        </authorList>
    </citation>
    <scope>NUCLEOTIDE SEQUENCE [LARGE SCALE GENOMIC DNA]</scope>
    <source>
        <strain evidence="4">NBRC 108725</strain>
    </source>
</reference>
<dbReference type="EMBL" id="AP027731">
    <property type="protein sequence ID" value="BDZ47093.1"/>
    <property type="molecule type" value="Genomic_DNA"/>
</dbReference>
<accession>A0ABM8GFG6</accession>
<evidence type="ECO:0000313" key="4">
    <source>
        <dbReference type="Proteomes" id="UP001321498"/>
    </source>
</evidence>
<name>A0ABM8GFG6_9MICO</name>
<keyword evidence="1" id="KW-0119">Carbohydrate metabolism</keyword>
<keyword evidence="3" id="KW-0413">Isomerase</keyword>
<protein>
    <submittedName>
        <fullName evidence="3">Xylose isomerase</fullName>
    </submittedName>
</protein>
<proteinExistence type="predicted"/>
<evidence type="ECO:0000256" key="1">
    <source>
        <dbReference type="ARBA" id="ARBA00023277"/>
    </source>
</evidence>
<dbReference type="PANTHER" id="PTHR12110">
    <property type="entry name" value="HYDROXYPYRUVATE ISOMERASE"/>
    <property type="match status" value="1"/>
</dbReference>